<dbReference type="EMBL" id="BGPR01031202">
    <property type="protein sequence ID" value="GBO04115.1"/>
    <property type="molecule type" value="Genomic_DNA"/>
</dbReference>
<organism evidence="1 2">
    <name type="scientific">Araneus ventricosus</name>
    <name type="common">Orbweaver spider</name>
    <name type="synonym">Epeira ventricosa</name>
    <dbReference type="NCBI Taxonomy" id="182803"/>
    <lineage>
        <taxon>Eukaryota</taxon>
        <taxon>Metazoa</taxon>
        <taxon>Ecdysozoa</taxon>
        <taxon>Arthropoda</taxon>
        <taxon>Chelicerata</taxon>
        <taxon>Arachnida</taxon>
        <taxon>Araneae</taxon>
        <taxon>Araneomorphae</taxon>
        <taxon>Entelegynae</taxon>
        <taxon>Araneoidea</taxon>
        <taxon>Araneidae</taxon>
        <taxon>Araneus</taxon>
    </lineage>
</organism>
<gene>
    <name evidence="1" type="ORF">AVEN_38332_1</name>
</gene>
<proteinExistence type="predicted"/>
<dbReference type="Proteomes" id="UP000499080">
    <property type="component" value="Unassembled WGS sequence"/>
</dbReference>
<accession>A0A4Y2TU15</accession>
<sequence>MENDSPFPNIQENTKHRYDENTALAQINNTSRQNAAPYPPVPDAITATEPVEWAWDDTSRRQITNNNSNSTNNYTRLLTVDQHAKRRCSKTVISSQQLLVFIPFLIGCDVT</sequence>
<keyword evidence="2" id="KW-1185">Reference proteome</keyword>
<name>A0A4Y2TU15_ARAVE</name>
<reference evidence="1 2" key="1">
    <citation type="journal article" date="2019" name="Sci. Rep.">
        <title>Orb-weaving spider Araneus ventricosus genome elucidates the spidroin gene catalogue.</title>
        <authorList>
            <person name="Kono N."/>
            <person name="Nakamura H."/>
            <person name="Ohtoshi R."/>
            <person name="Moran D.A.P."/>
            <person name="Shinohara A."/>
            <person name="Yoshida Y."/>
            <person name="Fujiwara M."/>
            <person name="Mori M."/>
            <person name="Tomita M."/>
            <person name="Arakawa K."/>
        </authorList>
    </citation>
    <scope>NUCLEOTIDE SEQUENCE [LARGE SCALE GENOMIC DNA]</scope>
</reference>
<evidence type="ECO:0000313" key="2">
    <source>
        <dbReference type="Proteomes" id="UP000499080"/>
    </source>
</evidence>
<dbReference type="AlphaFoldDB" id="A0A4Y2TU15"/>
<protein>
    <submittedName>
        <fullName evidence="1">Uncharacterized protein</fullName>
    </submittedName>
</protein>
<evidence type="ECO:0000313" key="1">
    <source>
        <dbReference type="EMBL" id="GBO04115.1"/>
    </source>
</evidence>
<comment type="caution">
    <text evidence="1">The sequence shown here is derived from an EMBL/GenBank/DDBJ whole genome shotgun (WGS) entry which is preliminary data.</text>
</comment>